<dbReference type="eggNOG" id="arCOG04568">
    <property type="taxonomic scope" value="Archaea"/>
</dbReference>
<organism evidence="2 3">
    <name type="scientific">Halorubrum ezzemoulense DSM 17463</name>
    <dbReference type="NCBI Taxonomy" id="1121945"/>
    <lineage>
        <taxon>Archaea</taxon>
        <taxon>Methanobacteriati</taxon>
        <taxon>Methanobacteriota</taxon>
        <taxon>Stenosarchaea group</taxon>
        <taxon>Halobacteria</taxon>
        <taxon>Halobacteriales</taxon>
        <taxon>Haloferacaceae</taxon>
        <taxon>Halorubrum</taxon>
    </lineage>
</organism>
<reference evidence="2 3" key="1">
    <citation type="submission" date="2017-04" db="EMBL/GenBank/DDBJ databases">
        <title>MLSA of the genus Halorubrum.</title>
        <authorList>
            <person name="De La Haba R."/>
            <person name="Sanchez-Porro C."/>
            <person name="Infante-Dominguez C."/>
            <person name="Ventosa A."/>
        </authorList>
    </citation>
    <scope>NUCLEOTIDE SEQUENCE [LARGE SCALE GENOMIC DNA]</scope>
    <source>
        <strain evidence="2 3">DSM 17463</strain>
    </source>
</reference>
<comment type="caution">
    <text evidence="2">The sequence shown here is derived from an EMBL/GenBank/DDBJ whole genome shotgun (WGS) entry which is preliminary data.</text>
</comment>
<dbReference type="Proteomes" id="UP000193587">
    <property type="component" value="Unassembled WGS sequence"/>
</dbReference>
<dbReference type="RefSeq" id="WP_049929972.1">
    <property type="nucleotide sequence ID" value="NZ_ATXS01000001.1"/>
</dbReference>
<accession>A0A1X4HB49</accession>
<dbReference type="InterPro" id="IPR043931">
    <property type="entry name" value="DUF5779"/>
</dbReference>
<evidence type="ECO:0000313" key="3">
    <source>
        <dbReference type="Proteomes" id="UP000193587"/>
    </source>
</evidence>
<feature type="region of interest" description="Disordered" evidence="1">
    <location>
        <begin position="90"/>
        <end position="123"/>
    </location>
</feature>
<dbReference type="GeneID" id="38949835"/>
<gene>
    <name evidence="2" type="ORF">B9H04_03765</name>
</gene>
<protein>
    <submittedName>
        <fullName evidence="2">Uncharacterized protein</fullName>
    </submittedName>
</protein>
<dbReference type="AlphaFoldDB" id="A0A1X4HB49"/>
<evidence type="ECO:0000256" key="1">
    <source>
        <dbReference type="SAM" id="MobiDB-lite"/>
    </source>
</evidence>
<evidence type="ECO:0000313" key="2">
    <source>
        <dbReference type="EMBL" id="OSP10081.1"/>
    </source>
</evidence>
<feature type="compositionally biased region" description="Acidic residues" evidence="1">
    <location>
        <begin position="105"/>
        <end position="114"/>
    </location>
</feature>
<name>A0A1X4HB49_HALEZ</name>
<dbReference type="EMBL" id="NEDJ01000007">
    <property type="protein sequence ID" value="OSP10081.1"/>
    <property type="molecule type" value="Genomic_DNA"/>
</dbReference>
<proteinExistence type="predicted"/>
<dbReference type="Pfam" id="PF19091">
    <property type="entry name" value="DUF5779"/>
    <property type="match status" value="1"/>
</dbReference>
<sequence>MSDWDLDLRDAEEKMDEAFAAAGDVVLGVLDGTTDPEEWVRSVDYGNTLVLSIEGDLNELAAPFARDVKEMDGELMHFRGFLVVTPPGVSIDTDRLGDSGGAEAETGEADDADEAEPKGVEEV</sequence>